<accession>A0AAW8HT86</accession>
<reference evidence="2" key="1">
    <citation type="submission" date="2023-08" db="EMBL/GenBank/DDBJ databases">
        <title>WGS of pathogenic bacterial species, Los Angeles County Public Health Laboratories.</title>
        <authorList>
            <person name="Garrigues J.M."/>
            <person name="Green N.M."/>
        </authorList>
    </citation>
    <scope>NUCLEOTIDE SEQUENCE</scope>
    <source>
        <strain evidence="2">LACPHL-BACT-2023-00068</strain>
    </source>
</reference>
<proteinExistence type="predicted"/>
<evidence type="ECO:0000313" key="2">
    <source>
        <dbReference type="EMBL" id="MDQ2310288.1"/>
    </source>
</evidence>
<dbReference type="InterPro" id="IPR025272">
    <property type="entry name" value="SocA_Panacea"/>
</dbReference>
<protein>
    <submittedName>
        <fullName evidence="2">Panacea domain-containing protein</fullName>
    </submittedName>
</protein>
<sequence length="188" mass="21341">MFSEEKVAQMAAYLLLKRGGRMAYIKLMKLLYLSDRQSLITYGDSMSGDKAVSMDHGPVLSRTYNLLKGGSSDDSAWNRWIAGESNWEVSIKKRVSGLDDTDSFDELSRADIRILDSVFATYGHMRRFEICDLTHEICPEWHDPDGSSIPINPREIFRAAGKTEDEADAMMVHLQEHAMLREFNAKLS</sequence>
<dbReference type="Pfam" id="PF13274">
    <property type="entry name" value="SocA_Panacea"/>
    <property type="match status" value="1"/>
</dbReference>
<evidence type="ECO:0000259" key="1">
    <source>
        <dbReference type="Pfam" id="PF13274"/>
    </source>
</evidence>
<name>A0AAW8HT86_PLUGE</name>
<dbReference type="EMBL" id="JAVDNV010000009">
    <property type="protein sequence ID" value="MDQ2310288.1"/>
    <property type="molecule type" value="Genomic_DNA"/>
</dbReference>
<gene>
    <name evidence="2" type="ORF">RBJ30_14450</name>
</gene>
<dbReference type="RefSeq" id="WP_048253753.1">
    <property type="nucleotide sequence ID" value="NZ_CP020388.1"/>
</dbReference>
<evidence type="ECO:0000313" key="3">
    <source>
        <dbReference type="Proteomes" id="UP001236270"/>
    </source>
</evidence>
<feature type="domain" description="Antitoxin SocA-like Panacea" evidence="1">
    <location>
        <begin position="27"/>
        <end position="142"/>
    </location>
</feature>
<comment type="caution">
    <text evidence="2">The sequence shown here is derived from an EMBL/GenBank/DDBJ whole genome shotgun (WGS) entry which is preliminary data.</text>
</comment>
<dbReference type="GeneID" id="61383648"/>
<organism evidence="2 3">
    <name type="scientific">Pluralibacter gergoviae</name>
    <name type="common">Enterobacter gergoviae</name>
    <dbReference type="NCBI Taxonomy" id="61647"/>
    <lineage>
        <taxon>Bacteria</taxon>
        <taxon>Pseudomonadati</taxon>
        <taxon>Pseudomonadota</taxon>
        <taxon>Gammaproteobacteria</taxon>
        <taxon>Enterobacterales</taxon>
        <taxon>Enterobacteriaceae</taxon>
        <taxon>Pluralibacter</taxon>
    </lineage>
</organism>
<dbReference type="Proteomes" id="UP001236270">
    <property type="component" value="Unassembled WGS sequence"/>
</dbReference>
<dbReference type="AlphaFoldDB" id="A0AAW8HT86"/>